<proteinExistence type="predicted"/>
<feature type="compositionally biased region" description="Basic and acidic residues" evidence="1">
    <location>
        <begin position="627"/>
        <end position="645"/>
    </location>
</feature>
<organism evidence="2 3">
    <name type="scientific">Mycteria americana</name>
    <name type="common">Wood stork</name>
    <dbReference type="NCBI Taxonomy" id="33587"/>
    <lineage>
        <taxon>Eukaryota</taxon>
        <taxon>Metazoa</taxon>
        <taxon>Chordata</taxon>
        <taxon>Craniata</taxon>
        <taxon>Vertebrata</taxon>
        <taxon>Euteleostomi</taxon>
        <taxon>Archelosauria</taxon>
        <taxon>Archosauria</taxon>
        <taxon>Dinosauria</taxon>
        <taxon>Saurischia</taxon>
        <taxon>Theropoda</taxon>
        <taxon>Coelurosauria</taxon>
        <taxon>Aves</taxon>
        <taxon>Neognathae</taxon>
        <taxon>Neoaves</taxon>
        <taxon>Aequornithes</taxon>
        <taxon>Ciconiiformes</taxon>
        <taxon>Ciconiidae</taxon>
        <taxon>Mycteria</taxon>
    </lineage>
</organism>
<evidence type="ECO:0000256" key="1">
    <source>
        <dbReference type="SAM" id="MobiDB-lite"/>
    </source>
</evidence>
<dbReference type="Proteomes" id="UP001333110">
    <property type="component" value="Unassembled WGS sequence"/>
</dbReference>
<evidence type="ECO:0000313" key="3">
    <source>
        <dbReference type="Proteomes" id="UP001333110"/>
    </source>
</evidence>
<evidence type="ECO:0000313" key="2">
    <source>
        <dbReference type="EMBL" id="KAK4824273.1"/>
    </source>
</evidence>
<gene>
    <name evidence="2" type="ORF">QYF61_012833</name>
</gene>
<accession>A0AAN7PD03</accession>
<sequence>MAESRIGLVSRNGSNYLLLSMECELGTWLQEGRCRGRGFAGADVFHPPLPSSAVCAGSWGSSHLLMWLLLCQCFKKKAKQPQFPQPLLIRLLLQTLHQLRCPSLDTLQHLNVLLVVGGPKLNTVFESLPTLKQINTPTQLGVVCKLTEGALDPLVQIIVVLSVVLLDLVCPTPVGTVASSGRPSQCRGQKEQMRGDGSARGRHVRRVWLSWVPSALRVPQPNEQPPWAAVRVREEEVVLSLIIVKLGTELFPGKKTTAEKRARLRGLQRTEKGPVCRCEALGMGSAVPPVLRQRAVTPAVSRCRLCRSPNVQDGRGEMAKQPQFPQQLLIRLVLQTLHQLRCPSLDTLQHLNVSLVVRGPKLNTVFEPLFPKPVTLHGVVVAQVLDPALSLVKPHTIGLGPYIQPVQIPLQSLPTLKQINTPAQLGVICRLTGGALNPLIQIIDKAGHLVVEGDQVGQARPAFHEPMLAGPDPLVGLHMPVERTQDEPLHTFPGTKGQLKKLQPDRQLSSPSICSCTTGDGDNHTEGVPADKCLCIGVYETLYQECSDRMRANGFKLKEGRFRLDIMKKFFTVRVVRHWNRLPTEDVDAPSLEAFKASYALGAQVHIRPPGSHANPPLAKQSGSLYQDHRVSSATTKQDKNPQKDKNRKIGVKDRKVHLHIGWFPLPEKDSLVEEDKPQTSLSSFLSPGELVSALGHQVWEKNITTSTMPLLFSMVDYEGTMGVEETMNPYSRSKNRYLEYFIKNPTEFHAAIIGPQGNLFPTSMAAVFFLLLWKIKETTQQRQYHIPVDFYTSPLGLGVIKGVLFLIKCTYSQGINEEGGGWLTGTAITKSKAHPTDLSSIHCLGPAAGFAQDICCEQATRQGDNEGLTWGTSQSGYEKALATHLASTVENPLHGRQEKGDMRVDTMLLTKDLTGATGLALPNGCCCPFCCRRAETGELEWTPSGPALRTSEEEEHRFVSQTWLRRGEERRGEERRGEERRGEERRGEERRGEERRGGKGKGKGGEGRGKERKGKERKGKERKGKERKGKERKGKERKGKERKGKERKGKERKGKERKGKERKGKERKGKERKGKERKGKERKGKERKGKERKGKERRVFSLPPLLVYAQIYPDFIKTSPQREREKGCVSSESSVPSVQSQFALKWQKEAMDRAVLWTPRTSRHKFLSLEALSVDARDIPMRTHVASHAPASAWTTELKSVLDDSWTMAPCPRNCETLALSQWSRRGPGNGDKGNEMAMCQREQKRSYLLVFIISESSGLVFIYTDKIPLSLLFSRLNIPSSDEMLWSLHHLRGPLLDSLQ</sequence>
<protein>
    <submittedName>
        <fullName evidence="2">Uncharacterized protein</fullName>
    </submittedName>
</protein>
<feature type="compositionally biased region" description="Basic and acidic residues" evidence="1">
    <location>
        <begin position="966"/>
        <end position="1010"/>
    </location>
</feature>
<reference evidence="2 3" key="1">
    <citation type="journal article" date="2023" name="J. Hered.">
        <title>Chromosome-level genome of the wood stork (Mycteria americana) provides insight into avian chromosome evolution.</title>
        <authorList>
            <person name="Flamio R. Jr."/>
            <person name="Ramstad K.M."/>
        </authorList>
    </citation>
    <scope>NUCLEOTIDE SEQUENCE [LARGE SCALE GENOMIC DNA]</scope>
    <source>
        <strain evidence="2">JAX WOST 10</strain>
    </source>
</reference>
<feature type="region of interest" description="Disordered" evidence="1">
    <location>
        <begin position="942"/>
        <end position="1099"/>
    </location>
</feature>
<dbReference type="EMBL" id="JAUNZN010000003">
    <property type="protein sequence ID" value="KAK4824273.1"/>
    <property type="molecule type" value="Genomic_DNA"/>
</dbReference>
<feature type="compositionally biased region" description="Basic residues" evidence="1">
    <location>
        <begin position="1011"/>
        <end position="1093"/>
    </location>
</feature>
<name>A0AAN7PD03_MYCAM</name>
<dbReference type="PANTHER" id="PTHR35001">
    <property type="entry name" value="COLLAGEN IV NC1 DOMAIN-CONTAINING PROTEIN"/>
    <property type="match status" value="1"/>
</dbReference>
<feature type="region of interest" description="Disordered" evidence="1">
    <location>
        <begin position="607"/>
        <end position="651"/>
    </location>
</feature>
<keyword evidence="3" id="KW-1185">Reference proteome</keyword>
<dbReference type="PANTHER" id="PTHR35001:SF3">
    <property type="entry name" value="RIBOSOME-BINDING PROTEIN 1"/>
    <property type="match status" value="1"/>
</dbReference>
<comment type="caution">
    <text evidence="2">The sequence shown here is derived from an EMBL/GenBank/DDBJ whole genome shotgun (WGS) entry which is preliminary data.</text>
</comment>